<dbReference type="Proteomes" id="UP001227101">
    <property type="component" value="Chromosome"/>
</dbReference>
<accession>A0ABY8XNX6</accession>
<organism evidence="2 3">
    <name type="scientific">Amycolatopsis nalaikhensis</name>
    <dbReference type="NCBI Taxonomy" id="715472"/>
    <lineage>
        <taxon>Bacteria</taxon>
        <taxon>Bacillati</taxon>
        <taxon>Actinomycetota</taxon>
        <taxon>Actinomycetes</taxon>
        <taxon>Pseudonocardiales</taxon>
        <taxon>Pseudonocardiaceae</taxon>
        <taxon>Amycolatopsis</taxon>
    </lineage>
</organism>
<dbReference type="InterPro" id="IPR036928">
    <property type="entry name" value="AS_sf"/>
</dbReference>
<feature type="domain" description="Amidase" evidence="1">
    <location>
        <begin position="32"/>
        <end position="409"/>
    </location>
</feature>
<dbReference type="EMBL" id="CP127173">
    <property type="protein sequence ID" value="WIV57252.1"/>
    <property type="molecule type" value="Genomic_DNA"/>
</dbReference>
<dbReference type="SUPFAM" id="SSF75304">
    <property type="entry name" value="Amidase signature (AS) enzymes"/>
    <property type="match status" value="1"/>
</dbReference>
<evidence type="ECO:0000313" key="3">
    <source>
        <dbReference type="Proteomes" id="UP001227101"/>
    </source>
</evidence>
<evidence type="ECO:0000259" key="1">
    <source>
        <dbReference type="Pfam" id="PF01425"/>
    </source>
</evidence>
<dbReference type="Gene3D" id="3.90.1300.10">
    <property type="entry name" value="Amidase signature (AS) domain"/>
    <property type="match status" value="1"/>
</dbReference>
<keyword evidence="3" id="KW-1185">Reference proteome</keyword>
<evidence type="ECO:0000313" key="2">
    <source>
        <dbReference type="EMBL" id="WIV57252.1"/>
    </source>
</evidence>
<dbReference type="InterPro" id="IPR000120">
    <property type="entry name" value="Amidase"/>
</dbReference>
<dbReference type="Pfam" id="PF01425">
    <property type="entry name" value="Amidase"/>
    <property type="match status" value="1"/>
</dbReference>
<dbReference type="RefSeq" id="WP_285454490.1">
    <property type="nucleotide sequence ID" value="NZ_CP127173.1"/>
</dbReference>
<protein>
    <submittedName>
        <fullName evidence="2">Amidase</fullName>
    </submittedName>
</protein>
<reference evidence="2 3" key="1">
    <citation type="submission" date="2023-06" db="EMBL/GenBank/DDBJ databases">
        <authorList>
            <person name="Oyuntsetseg B."/>
            <person name="Kim S.B."/>
        </authorList>
    </citation>
    <scope>NUCLEOTIDE SEQUENCE [LARGE SCALE GENOMIC DNA]</scope>
    <source>
        <strain evidence="2 3">2-2</strain>
    </source>
</reference>
<dbReference type="PANTHER" id="PTHR11895">
    <property type="entry name" value="TRANSAMIDASE"/>
    <property type="match status" value="1"/>
</dbReference>
<gene>
    <name evidence="2" type="ORF">QP939_00685</name>
</gene>
<name>A0ABY8XNX6_9PSEU</name>
<dbReference type="PANTHER" id="PTHR11895:SF176">
    <property type="entry name" value="AMIDASE AMID-RELATED"/>
    <property type="match status" value="1"/>
</dbReference>
<sequence>MAETITALGAALRSGETTSVEVVTRLLAQPDEIGAYVTRFDSALAAAAAADAELAAGRDRGPLHGIPLGIKDLLPTREGPTTAQSGVRHRWRKVRVDAEAVTRLRDAGAVLLGKTATMEFGVGGPVGQTGFPVPRNPWDPDHWTGGSSSGTANGVAAGLFPGGLGSDTAGSIRGPAAYCGITGFKPTYGLVPVAGSVPLAPSFDTVGPMARTAEDCALLLSALTGRDIGPLRGSLSGVRVGFAAFGTEFTEAVDVLRAAGAEVRPVEVPGYAALTTTTRLGYVTEGFAVHREMLREQWSAYAPQTRLALATGALLSGGDFARLLEVRAAGRRAVAELFESVDLLVTPTTTGPAPALRDLPRLRTIEGLHTPAWSATGQPALSVPRGFTSGGLPLGLQIIGRHHADELVLEAGHAFQLRTDWHRRVPAPVAGSVAPEPMPVRAEPTPPGSPVPALLRAAGLNPPEEDVDTVAARYPTVVAEVESLYRWP</sequence>
<proteinExistence type="predicted"/>
<dbReference type="InterPro" id="IPR023631">
    <property type="entry name" value="Amidase_dom"/>
</dbReference>